<dbReference type="EMBL" id="NCSJ02000230">
    <property type="protein sequence ID" value="RFU26980.1"/>
    <property type="molecule type" value="Genomic_DNA"/>
</dbReference>
<protein>
    <recommendedName>
        <fullName evidence="3">NmrA-like domain-containing protein</fullName>
    </recommendedName>
</protein>
<reference evidence="4 5" key="1">
    <citation type="submission" date="2018-05" db="EMBL/GenBank/DDBJ databases">
        <title>Draft genome sequence of Scytalidium lignicola DSM 105466, a ubiquitous saprotrophic fungus.</title>
        <authorList>
            <person name="Buettner E."/>
            <person name="Gebauer A.M."/>
            <person name="Hofrichter M."/>
            <person name="Liers C."/>
            <person name="Kellner H."/>
        </authorList>
    </citation>
    <scope>NUCLEOTIDE SEQUENCE [LARGE SCALE GENOMIC DNA]</scope>
    <source>
        <strain evidence="4 5">DSM 105466</strain>
    </source>
</reference>
<evidence type="ECO:0000259" key="3">
    <source>
        <dbReference type="Pfam" id="PF05368"/>
    </source>
</evidence>
<dbReference type="STRING" id="5539.A0A3E2H0Q5"/>
<dbReference type="Gene3D" id="3.90.25.10">
    <property type="entry name" value="UDP-galactose 4-epimerase, domain 1"/>
    <property type="match status" value="1"/>
</dbReference>
<proteinExistence type="inferred from homology"/>
<evidence type="ECO:0000256" key="2">
    <source>
        <dbReference type="ARBA" id="ARBA00022857"/>
    </source>
</evidence>
<feature type="non-terminal residue" evidence="4">
    <location>
        <position position="1"/>
    </location>
</feature>
<dbReference type="InterPro" id="IPR051164">
    <property type="entry name" value="NmrA-like_oxidored"/>
</dbReference>
<keyword evidence="5" id="KW-1185">Reference proteome</keyword>
<evidence type="ECO:0000256" key="1">
    <source>
        <dbReference type="ARBA" id="ARBA00006328"/>
    </source>
</evidence>
<dbReference type="OMA" id="GADCCFL"/>
<dbReference type="Pfam" id="PF05368">
    <property type="entry name" value="NmrA"/>
    <property type="match status" value="1"/>
</dbReference>
<dbReference type="InterPro" id="IPR036291">
    <property type="entry name" value="NAD(P)-bd_dom_sf"/>
</dbReference>
<feature type="domain" description="NmrA-like" evidence="3">
    <location>
        <begin position="1"/>
        <end position="304"/>
    </location>
</feature>
<dbReference type="GO" id="GO:0005634">
    <property type="term" value="C:nucleus"/>
    <property type="evidence" value="ECO:0007669"/>
    <property type="project" value="TreeGrafter"/>
</dbReference>
<evidence type="ECO:0000313" key="4">
    <source>
        <dbReference type="EMBL" id="RFU26980.1"/>
    </source>
</evidence>
<feature type="non-terminal residue" evidence="4">
    <location>
        <position position="312"/>
    </location>
</feature>
<dbReference type="PANTHER" id="PTHR42748:SF11">
    <property type="entry name" value="NMRA-LIKE DOMAIN-CONTAINING PROTEIN"/>
    <property type="match status" value="1"/>
</dbReference>
<accession>A0A3E2H0Q5</accession>
<dbReference type="AlphaFoldDB" id="A0A3E2H0Q5"/>
<dbReference type="Gene3D" id="3.40.50.720">
    <property type="entry name" value="NAD(P)-binding Rossmann-like Domain"/>
    <property type="match status" value="1"/>
</dbReference>
<dbReference type="Proteomes" id="UP000258309">
    <property type="component" value="Unassembled WGS sequence"/>
</dbReference>
<dbReference type="PANTHER" id="PTHR42748">
    <property type="entry name" value="NITROGEN METABOLITE REPRESSION PROTEIN NMRA FAMILY MEMBER"/>
    <property type="match status" value="1"/>
</dbReference>
<evidence type="ECO:0000313" key="5">
    <source>
        <dbReference type="Proteomes" id="UP000258309"/>
    </source>
</evidence>
<comment type="similarity">
    <text evidence="1">Belongs to the NmrA-type oxidoreductase family.</text>
</comment>
<name>A0A3E2H0Q5_SCYLI</name>
<dbReference type="InterPro" id="IPR008030">
    <property type="entry name" value="NmrA-like"/>
</dbReference>
<dbReference type="SUPFAM" id="SSF51735">
    <property type="entry name" value="NAD(P)-binding Rossmann-fold domains"/>
    <property type="match status" value="1"/>
</dbReference>
<keyword evidence="2" id="KW-0521">NADP</keyword>
<organism evidence="4 5">
    <name type="scientific">Scytalidium lignicola</name>
    <name type="common">Hyphomycete</name>
    <dbReference type="NCBI Taxonomy" id="5539"/>
    <lineage>
        <taxon>Eukaryota</taxon>
        <taxon>Fungi</taxon>
        <taxon>Dikarya</taxon>
        <taxon>Ascomycota</taxon>
        <taxon>Pezizomycotina</taxon>
        <taxon>Leotiomycetes</taxon>
        <taxon>Leotiomycetes incertae sedis</taxon>
        <taxon>Scytalidium</taxon>
    </lineage>
</organism>
<gene>
    <name evidence="4" type="ORF">B7463_g9375</name>
</gene>
<comment type="caution">
    <text evidence="4">The sequence shown here is derived from an EMBL/GenBank/DDBJ whole genome shotgun (WGS) entry which is preliminary data.</text>
</comment>
<sequence>MSKLLVIFGATGQQGGSIVEYVLNDSILSKEFKVRAVTRDPSNPAARALEKKGVEVVKADADDEESVKKAIIGAHTIFAVTVTNYDERLKEREFSQVKAIANAAVETGAPYLIFSTLPNPTAVSGGRYKNCDVFNSKAEAEEYIRTLPIKSAFFAPGFFMQNFQGFISPQPLGDGTYAISNFIRPETKLPLIDIVGDTGKFVGAMLAEPDKYEGKVFSAATALYSLNEIVETISKISGKTVKYNQVPESAFRGVLPMPPVGVDNIMEMFAYYQDPGYYGPSSNELVEWTAQQATGKLTTFEEYLVENPLHLD</sequence>
<dbReference type="OrthoDB" id="3358371at2759"/>
<dbReference type="CDD" id="cd05251">
    <property type="entry name" value="NmrA_like_SDR_a"/>
    <property type="match status" value="1"/>
</dbReference>